<feature type="region of interest" description="Disordered" evidence="1">
    <location>
        <begin position="52"/>
        <end position="71"/>
    </location>
</feature>
<organism evidence="2 3">
    <name type="scientific">Streptomyces himastatinicus ATCC 53653</name>
    <dbReference type="NCBI Taxonomy" id="457427"/>
    <lineage>
        <taxon>Bacteria</taxon>
        <taxon>Bacillati</taxon>
        <taxon>Actinomycetota</taxon>
        <taxon>Actinomycetes</taxon>
        <taxon>Kitasatosporales</taxon>
        <taxon>Streptomycetaceae</taxon>
        <taxon>Streptomyces</taxon>
        <taxon>Streptomyces violaceusniger group</taxon>
    </lineage>
</organism>
<name>D9WAA4_9ACTN</name>
<proteinExistence type="predicted"/>
<reference evidence="2 3" key="1">
    <citation type="submission" date="2009-02" db="EMBL/GenBank/DDBJ databases">
        <title>Annotation of Streptomyces hygroscopicus strain ATCC 53653.</title>
        <authorList>
            <consortium name="The Broad Institute Genome Sequencing Platform"/>
            <consortium name="Broad Institute Microbial Sequencing Center"/>
            <person name="Fischbach M."/>
            <person name="Godfrey P."/>
            <person name="Ward D."/>
            <person name="Young S."/>
            <person name="Zeng Q."/>
            <person name="Koehrsen M."/>
            <person name="Alvarado L."/>
            <person name="Berlin A.M."/>
            <person name="Bochicchio J."/>
            <person name="Borenstein D."/>
            <person name="Chapman S.B."/>
            <person name="Chen Z."/>
            <person name="Engels R."/>
            <person name="Freedman E."/>
            <person name="Gellesch M."/>
            <person name="Goldberg J."/>
            <person name="Griggs A."/>
            <person name="Gujja S."/>
            <person name="Heilman E.R."/>
            <person name="Heiman D.I."/>
            <person name="Hepburn T.A."/>
            <person name="Howarth C."/>
            <person name="Jen D."/>
            <person name="Larson L."/>
            <person name="Lewis B."/>
            <person name="Mehta T."/>
            <person name="Park D."/>
            <person name="Pearson M."/>
            <person name="Richards J."/>
            <person name="Roberts A."/>
            <person name="Saif S."/>
            <person name="Shea T.D."/>
            <person name="Shenoy N."/>
            <person name="Sisk P."/>
            <person name="Stolte C."/>
            <person name="Sykes S.N."/>
            <person name="Thomson T."/>
            <person name="Walk T."/>
            <person name="White J."/>
            <person name="Yandava C."/>
            <person name="Straight P."/>
            <person name="Clardy J."/>
            <person name="Hung D."/>
            <person name="Kolter R."/>
            <person name="Mekalanos J."/>
            <person name="Walker S."/>
            <person name="Walsh C.T."/>
            <person name="Wieland-Brown L.C."/>
            <person name="Haas B."/>
            <person name="Nusbaum C."/>
            <person name="Birren B."/>
        </authorList>
    </citation>
    <scope>NUCLEOTIDE SEQUENCE [LARGE SCALE GENOMIC DNA]</scope>
    <source>
        <strain evidence="2 3">ATCC 53653</strain>
    </source>
</reference>
<gene>
    <name evidence="2" type="ORF">SSOG_04614</name>
</gene>
<evidence type="ECO:0000256" key="1">
    <source>
        <dbReference type="SAM" id="MobiDB-lite"/>
    </source>
</evidence>
<dbReference type="STRING" id="457427.SSOG_04614"/>
<evidence type="ECO:0000313" key="3">
    <source>
        <dbReference type="Proteomes" id="UP000003963"/>
    </source>
</evidence>
<evidence type="ECO:0000313" key="2">
    <source>
        <dbReference type="EMBL" id="EFL24900.1"/>
    </source>
</evidence>
<sequence length="71" mass="7404">MSVQVCARCQTTTRHPAVVAIGHGASAGGGTVYACPDCAPTFLRQHDPFDGTILAHRDTQPGSAGPDRDQK</sequence>
<accession>D9WAA4</accession>
<dbReference type="EMBL" id="GG657754">
    <property type="protein sequence ID" value="EFL24900.1"/>
    <property type="molecule type" value="Genomic_DNA"/>
</dbReference>
<keyword evidence="3" id="KW-1185">Reference proteome</keyword>
<protein>
    <submittedName>
        <fullName evidence="2">Uncharacterized protein</fullName>
    </submittedName>
</protein>
<dbReference type="AlphaFoldDB" id="D9WAA4"/>
<dbReference type="Proteomes" id="UP000003963">
    <property type="component" value="Unassembled WGS sequence"/>
</dbReference>
<dbReference type="HOGENOM" id="CLU_202644_0_0_11"/>